<gene>
    <name evidence="2" type="ORF">ACIBP4_24490</name>
</gene>
<proteinExistence type="predicted"/>
<keyword evidence="3" id="KW-1185">Reference proteome</keyword>
<evidence type="ECO:0000313" key="2">
    <source>
        <dbReference type="EMBL" id="MFI7265446.1"/>
    </source>
</evidence>
<dbReference type="InterPro" id="IPR002513">
    <property type="entry name" value="Tn3_Tnp_DDE_dom"/>
</dbReference>
<protein>
    <submittedName>
        <fullName evidence="2">Tn3 family transposase</fullName>
    </submittedName>
</protein>
<evidence type="ECO:0000259" key="1">
    <source>
        <dbReference type="Pfam" id="PF01526"/>
    </source>
</evidence>
<reference evidence="2 3" key="1">
    <citation type="submission" date="2024-10" db="EMBL/GenBank/DDBJ databases">
        <title>The Natural Products Discovery Center: Release of the First 8490 Sequenced Strains for Exploring Actinobacteria Biosynthetic Diversity.</title>
        <authorList>
            <person name="Kalkreuter E."/>
            <person name="Kautsar S.A."/>
            <person name="Yang D."/>
            <person name="Bader C.D."/>
            <person name="Teijaro C.N."/>
            <person name="Fluegel L."/>
            <person name="Davis C.M."/>
            <person name="Simpson J.R."/>
            <person name="Lauterbach L."/>
            <person name="Steele A.D."/>
            <person name="Gui C."/>
            <person name="Meng S."/>
            <person name="Li G."/>
            <person name="Viehrig K."/>
            <person name="Ye F."/>
            <person name="Su P."/>
            <person name="Kiefer A.F."/>
            <person name="Nichols A."/>
            <person name="Cepeda A.J."/>
            <person name="Yan W."/>
            <person name="Fan B."/>
            <person name="Jiang Y."/>
            <person name="Adhikari A."/>
            <person name="Zheng C.-J."/>
            <person name="Schuster L."/>
            <person name="Cowan T.M."/>
            <person name="Smanski M.J."/>
            <person name="Chevrette M.G."/>
            <person name="De Carvalho L.P.S."/>
            <person name="Shen B."/>
        </authorList>
    </citation>
    <scope>NUCLEOTIDE SEQUENCE [LARGE SCALE GENOMIC DNA]</scope>
    <source>
        <strain evidence="2 3">NPDC049845</strain>
    </source>
</reference>
<dbReference type="Pfam" id="PF01526">
    <property type="entry name" value="DDE_Tnp_Tn3"/>
    <property type="match status" value="1"/>
</dbReference>
<evidence type="ECO:0000313" key="3">
    <source>
        <dbReference type="Proteomes" id="UP001612812"/>
    </source>
</evidence>
<feature type="non-terminal residue" evidence="2">
    <location>
        <position position="1"/>
    </location>
</feature>
<dbReference type="EMBL" id="JBITLE010000011">
    <property type="protein sequence ID" value="MFI7265446.1"/>
    <property type="molecule type" value="Genomic_DNA"/>
</dbReference>
<feature type="domain" description="Tn3 transposase DDE" evidence="1">
    <location>
        <begin position="2"/>
        <end position="111"/>
    </location>
</feature>
<comment type="caution">
    <text evidence="2">The sequence shown here is derived from an EMBL/GenBank/DDBJ whole genome shotgun (WGS) entry which is preliminary data.</text>
</comment>
<organism evidence="2 3">
    <name type="scientific">Micromonospora maritima</name>
    <dbReference type="NCBI Taxonomy" id="986711"/>
    <lineage>
        <taxon>Bacteria</taxon>
        <taxon>Bacillati</taxon>
        <taxon>Actinomycetota</taxon>
        <taxon>Actinomycetes</taxon>
        <taxon>Micromonosporales</taxon>
        <taxon>Micromonosporaceae</taxon>
        <taxon>Micromonospora</taxon>
    </lineage>
</organism>
<dbReference type="RefSeq" id="WP_396770962.1">
    <property type="nucleotide sequence ID" value="NZ_JBITLA010000012.1"/>
</dbReference>
<sequence length="144" mass="16435">ALRRTVYAARYLGDETYRRRIARQLNKGENLHALRRSLAYAGEGAIRRRHLEQQTEQMWCLTLATNAIVCWSTEYHGLAVGALRTGGRQVDDEVLAHIWPTHHANVHFYGTHSVDIDGELAQLDADGYRPLRLPEHADEAHLSR</sequence>
<accession>A0ABW7ZRI9</accession>
<dbReference type="Proteomes" id="UP001612812">
    <property type="component" value="Unassembled WGS sequence"/>
</dbReference>
<name>A0ABW7ZRI9_9ACTN</name>